<evidence type="ECO:0000313" key="9">
    <source>
        <dbReference type="EMBL" id="RNF23759.1"/>
    </source>
</evidence>
<dbReference type="GO" id="GO:0031965">
    <property type="term" value="C:nuclear membrane"/>
    <property type="evidence" value="ECO:0007669"/>
    <property type="project" value="UniProtKB-SubCell"/>
</dbReference>
<evidence type="ECO:0000256" key="4">
    <source>
        <dbReference type="ARBA" id="ARBA00023010"/>
    </source>
</evidence>
<comment type="function">
    <text evidence="7">Functions as a component of the nuclear pore complex (NPC).</text>
</comment>
<comment type="subcellular location">
    <subcellularLocation>
        <location evidence="7">Nucleus</location>
        <location evidence="7">Nuclear pore complex</location>
    </subcellularLocation>
    <subcellularLocation>
        <location evidence="7">Nucleus membrane</location>
    </subcellularLocation>
</comment>
<dbReference type="GO" id="GO:0017056">
    <property type="term" value="F:structural constituent of nuclear pore"/>
    <property type="evidence" value="ECO:0007669"/>
    <property type="project" value="UniProtKB-UniRule"/>
</dbReference>
<reference evidence="9 10" key="1">
    <citation type="journal article" date="2018" name="BMC Genomics">
        <title>Genomic comparison of Trypanosoma conorhini and Trypanosoma rangeli to Trypanosoma cruzi strains of high and low virulence.</title>
        <authorList>
            <person name="Bradwell K.R."/>
            <person name="Koparde V.N."/>
            <person name="Matveyev A.V."/>
            <person name="Serrano M.G."/>
            <person name="Alves J.M."/>
            <person name="Parikh H."/>
            <person name="Huang B."/>
            <person name="Lee V."/>
            <person name="Espinosa-Alvarez O."/>
            <person name="Ortiz P.A."/>
            <person name="Costa-Martins A.G."/>
            <person name="Teixeira M.M."/>
            <person name="Buck G.A."/>
        </authorList>
    </citation>
    <scope>NUCLEOTIDE SEQUENCE [LARGE SCALE GENOMIC DNA]</scope>
    <source>
        <strain evidence="9 10">025E</strain>
    </source>
</reference>
<evidence type="ECO:0000256" key="8">
    <source>
        <dbReference type="SAM" id="MobiDB-lite"/>
    </source>
</evidence>
<comment type="subunit">
    <text evidence="7">Part of the nuclear pore complex (NPC).</text>
</comment>
<dbReference type="PANTHER" id="PTHR13003">
    <property type="entry name" value="NUP107-RELATED"/>
    <property type="match status" value="1"/>
</dbReference>
<feature type="region of interest" description="Disordered" evidence="8">
    <location>
        <begin position="1"/>
        <end position="20"/>
    </location>
</feature>
<dbReference type="OrthoDB" id="270884at2759"/>
<comment type="similarity">
    <text evidence="7">Belongs to the nucleoporin Nup84/Nup107 family.</text>
</comment>
<evidence type="ECO:0000256" key="3">
    <source>
        <dbReference type="ARBA" id="ARBA00022927"/>
    </source>
</evidence>
<dbReference type="GO" id="GO:0000973">
    <property type="term" value="P:post-transcriptional tethering of RNA polymerase II gene DNA at nuclear periphery"/>
    <property type="evidence" value="ECO:0007669"/>
    <property type="project" value="TreeGrafter"/>
</dbReference>
<name>A0A422Q173_9TRYP</name>
<dbReference type="RefSeq" id="XP_029230225.1">
    <property type="nucleotide sequence ID" value="XM_029369642.1"/>
</dbReference>
<dbReference type="Proteomes" id="UP000284403">
    <property type="component" value="Unassembled WGS sequence"/>
</dbReference>
<keyword evidence="5 7" id="KW-0906">Nuclear pore complex</keyword>
<keyword evidence="4 7" id="KW-0811">Translocation</keyword>
<keyword evidence="2" id="KW-0509">mRNA transport</keyword>
<keyword evidence="1 7" id="KW-0813">Transport</keyword>
<evidence type="ECO:0000256" key="7">
    <source>
        <dbReference type="RuleBase" id="RU365072"/>
    </source>
</evidence>
<protein>
    <recommendedName>
        <fullName evidence="7">Nuclear pore complex protein</fullName>
    </recommendedName>
</protein>
<sequence>MTTMYEEEYGKLQLPPRRSGEGGLQEGILVIRNDDVVAASDWDKGPAPHPARAFAESYLQPVVRSVLTAEQFMRWSKRDRRVEEANLWSLVLELLLDAEQSSKYNPDAIGIAGVQPHRRWFLSHLSHIQDLLQRHTLLRRMNIVVRWLEQTYREGNTPLKLSASQSHEEAILLRQLILSQLRGGELDRAIDLAVTAGDCTYSCLLSGAQMQTVHETWFHLTPLVPLFGEYGNGEVDQAWTGNNHRLDNLSQLYEESVALSNSNEGRTARGGLDAVVSAVLCGNLEVMEPAFLAAGSWKDALWCHLRAALVVCFTKTLMNAHHSLHPSYAGFVEKVTGSHDSWQDETARGVVRQLAERLQQTYLPFASLEEQLQMRVILQFLSPSGVDWMNITEDLYNRRSDGARLVSHLLLCLDTAYNETLHFYSVQVYSNALAVALAQYVQQLAQLPLYSTQEAMQAVIAMNLHLRDVRQRATVYAAFLIACRRRELESSTRQEVEANEAKLVQLFCKADPVNAVRDEVMRLLNQKTEPASLLTHNPVAEVVMWRAMHADSHAEFVAALREALEACVTFWLAEPHAELDAIADVAGLLRRTILPNLHEKSETLGHMELIEAQFWITFAQVRSTADDHARSTAQLDVALGGGERTLVFQLAQDEAALMRELHAWTRQALAHGGALVRRSRSCATAITWIVQLFAEEAALSVRLATPGGDVIMQHLRSVFALVEEMDELGYLDPNLMPRQSAKDLFDAVRAVRVACGQKSHDLLVTEAKKAAAALQVPLGDYKGPLEGAAEEAA</sequence>
<evidence type="ECO:0000256" key="2">
    <source>
        <dbReference type="ARBA" id="ARBA00022816"/>
    </source>
</evidence>
<dbReference type="AlphaFoldDB" id="A0A422Q173"/>
<dbReference type="GO" id="GO:0006406">
    <property type="term" value="P:mRNA export from nucleus"/>
    <property type="evidence" value="ECO:0007669"/>
    <property type="project" value="TreeGrafter"/>
</dbReference>
<dbReference type="GeneID" id="40316330"/>
<gene>
    <name evidence="9" type="ORF">Tco025E_02719</name>
</gene>
<organism evidence="9 10">
    <name type="scientific">Trypanosoma conorhini</name>
    <dbReference type="NCBI Taxonomy" id="83891"/>
    <lineage>
        <taxon>Eukaryota</taxon>
        <taxon>Discoba</taxon>
        <taxon>Euglenozoa</taxon>
        <taxon>Kinetoplastea</taxon>
        <taxon>Metakinetoplastina</taxon>
        <taxon>Trypanosomatida</taxon>
        <taxon>Trypanosomatidae</taxon>
        <taxon>Trypanosoma</taxon>
    </lineage>
</organism>
<dbReference type="GO" id="GO:0031080">
    <property type="term" value="C:nuclear pore outer ring"/>
    <property type="evidence" value="ECO:0007669"/>
    <property type="project" value="TreeGrafter"/>
</dbReference>
<keyword evidence="7" id="KW-0472">Membrane</keyword>
<proteinExistence type="inferred from homology"/>
<evidence type="ECO:0000256" key="6">
    <source>
        <dbReference type="ARBA" id="ARBA00023242"/>
    </source>
</evidence>
<dbReference type="Pfam" id="PF04121">
    <property type="entry name" value="Nup84_Nup100"/>
    <property type="match status" value="2"/>
</dbReference>
<keyword evidence="6 7" id="KW-0539">Nucleus</keyword>
<evidence type="ECO:0000313" key="10">
    <source>
        <dbReference type="Proteomes" id="UP000284403"/>
    </source>
</evidence>
<dbReference type="GO" id="GO:0006606">
    <property type="term" value="P:protein import into nucleus"/>
    <property type="evidence" value="ECO:0007669"/>
    <property type="project" value="TreeGrafter"/>
</dbReference>
<comment type="caution">
    <text evidence="9">The sequence shown here is derived from an EMBL/GenBank/DDBJ whole genome shotgun (WGS) entry which is preliminary data.</text>
</comment>
<keyword evidence="10" id="KW-1185">Reference proteome</keyword>
<dbReference type="PANTHER" id="PTHR13003:SF2">
    <property type="entry name" value="NUCLEAR PORE COMPLEX PROTEIN NUP107"/>
    <property type="match status" value="1"/>
</dbReference>
<evidence type="ECO:0000256" key="5">
    <source>
        <dbReference type="ARBA" id="ARBA00023132"/>
    </source>
</evidence>
<accession>A0A422Q173</accession>
<keyword evidence="3" id="KW-0653">Protein transport</keyword>
<dbReference type="EMBL" id="MKKU01000113">
    <property type="protein sequence ID" value="RNF23759.1"/>
    <property type="molecule type" value="Genomic_DNA"/>
</dbReference>
<dbReference type="InterPro" id="IPR007252">
    <property type="entry name" value="Nup84/Nup107"/>
</dbReference>
<evidence type="ECO:0000256" key="1">
    <source>
        <dbReference type="ARBA" id="ARBA00022448"/>
    </source>
</evidence>